<comment type="caution">
    <text evidence="6">The sequence shown here is derived from an EMBL/GenBank/DDBJ whole genome shotgun (WGS) entry which is preliminary data.</text>
</comment>
<proteinExistence type="predicted"/>
<name>A0ABV7JSG5_9SPHI</name>
<dbReference type="GO" id="GO:0016787">
    <property type="term" value="F:hydrolase activity"/>
    <property type="evidence" value="ECO:0007669"/>
    <property type="project" value="UniProtKB-KW"/>
</dbReference>
<feature type="chain" id="PRO_5047460002" evidence="4">
    <location>
        <begin position="21"/>
        <end position="425"/>
    </location>
</feature>
<dbReference type="Pfam" id="PF22244">
    <property type="entry name" value="GCE_fung"/>
    <property type="match status" value="1"/>
</dbReference>
<feature type="signal peptide" evidence="4">
    <location>
        <begin position="1"/>
        <end position="20"/>
    </location>
</feature>
<evidence type="ECO:0000256" key="3">
    <source>
        <dbReference type="ARBA" id="ARBA00022801"/>
    </source>
</evidence>
<gene>
    <name evidence="6" type="ORF">ACFOET_19650</name>
</gene>
<feature type="domain" description="4-O-methyl-glucuronoyl methylesterase-like" evidence="5">
    <location>
        <begin position="227"/>
        <end position="371"/>
    </location>
</feature>
<keyword evidence="3 6" id="KW-0378">Hydrolase</keyword>
<dbReference type="Proteomes" id="UP001595526">
    <property type="component" value="Unassembled WGS sequence"/>
</dbReference>
<evidence type="ECO:0000259" key="5">
    <source>
        <dbReference type="Pfam" id="PF22244"/>
    </source>
</evidence>
<dbReference type="Gene3D" id="3.40.50.1820">
    <property type="entry name" value="alpha/beta hydrolase"/>
    <property type="match status" value="1"/>
</dbReference>
<keyword evidence="2 4" id="KW-0732">Signal</keyword>
<evidence type="ECO:0000313" key="7">
    <source>
        <dbReference type="Proteomes" id="UP001595526"/>
    </source>
</evidence>
<evidence type="ECO:0000256" key="4">
    <source>
        <dbReference type="SAM" id="SignalP"/>
    </source>
</evidence>
<organism evidence="6 7">
    <name type="scientific">Parapedobacter deserti</name>
    <dbReference type="NCBI Taxonomy" id="1912957"/>
    <lineage>
        <taxon>Bacteria</taxon>
        <taxon>Pseudomonadati</taxon>
        <taxon>Bacteroidota</taxon>
        <taxon>Sphingobacteriia</taxon>
        <taxon>Sphingobacteriales</taxon>
        <taxon>Sphingobacteriaceae</taxon>
        <taxon>Parapedobacter</taxon>
    </lineage>
</organism>
<dbReference type="SUPFAM" id="SSF53474">
    <property type="entry name" value="alpha/beta-Hydrolases"/>
    <property type="match status" value="1"/>
</dbReference>
<sequence length="425" mass="47337">MKKITYITIVALALSTTGWAQRTDVNYDESKVPAYTLPALLVTDGGQQVTTVAQWEQERRPEILEHFTSQMYGRTPTAHIPVRYEVLTEDPQALGGRATSRQVRLIFSNGQKTQEALLLLYLPNHVAGPAPMFVGYNFKGNHSTTLDTTILYSKNFALVKEPGHPDWERGCQTNRWAYEDIIGRGYGVATMCYHDIFPDKPGLKDHSVVSLFPGYGEGGRAPDEWQAIGAWAWGSSRILDYLATDPRVDMERVAIMGHSRQGKAALWAGAQDTRFKVVISNNSGAGGAALSRRKYGETIAIVSSIKPAWFCRALDQYHGREEAMPFDQHQLIALMAPRAVYVASAERDQWADPKGEYLAAYHAGPVYELYGLKGLPSLTMPAIHQPIMNDVGYHIRAGKHDVTAYDWQAFLDFADKHFEVSTVSP</sequence>
<protein>
    <submittedName>
        <fullName evidence="6">Alpha/beta hydrolase family protein</fullName>
        <ecNumber evidence="6">3.4.-.-</ecNumber>
    </submittedName>
</protein>
<evidence type="ECO:0000256" key="2">
    <source>
        <dbReference type="ARBA" id="ARBA00022729"/>
    </source>
</evidence>
<keyword evidence="7" id="KW-1185">Reference proteome</keyword>
<dbReference type="InterPro" id="IPR029058">
    <property type="entry name" value="AB_hydrolase_fold"/>
</dbReference>
<dbReference type="InterPro" id="IPR054579">
    <property type="entry name" value="GCE-like_dom"/>
</dbReference>
<accession>A0ABV7JSG5</accession>
<reference evidence="7" key="1">
    <citation type="journal article" date="2019" name="Int. J. Syst. Evol. Microbiol.">
        <title>The Global Catalogue of Microorganisms (GCM) 10K type strain sequencing project: providing services to taxonomists for standard genome sequencing and annotation.</title>
        <authorList>
            <consortium name="The Broad Institute Genomics Platform"/>
            <consortium name="The Broad Institute Genome Sequencing Center for Infectious Disease"/>
            <person name="Wu L."/>
            <person name="Ma J."/>
        </authorList>
    </citation>
    <scope>NUCLEOTIDE SEQUENCE [LARGE SCALE GENOMIC DNA]</scope>
    <source>
        <strain evidence="7">KCTC 52416</strain>
    </source>
</reference>
<dbReference type="EC" id="3.4.-.-" evidence="6"/>
<evidence type="ECO:0000256" key="1">
    <source>
        <dbReference type="ARBA" id="ARBA00022487"/>
    </source>
</evidence>
<keyword evidence="1" id="KW-0719">Serine esterase</keyword>
<evidence type="ECO:0000313" key="6">
    <source>
        <dbReference type="EMBL" id="MFC3199843.1"/>
    </source>
</evidence>
<dbReference type="EMBL" id="JBHRTA010000061">
    <property type="protein sequence ID" value="MFC3199843.1"/>
    <property type="molecule type" value="Genomic_DNA"/>
</dbReference>